<sequence length="54" mass="6047">MLLLTSRLSSRGGFDWARYDISNAGDKCDNGKKRVQVFDHGFDWMAARIPGTGQ</sequence>
<reference evidence="1 2" key="1">
    <citation type="submission" date="2019-01" db="EMBL/GenBank/DDBJ databases">
        <title>Draft genome sequence of Psathyrella aberdarensis IHI B618.</title>
        <authorList>
            <person name="Buettner E."/>
            <person name="Kellner H."/>
        </authorList>
    </citation>
    <scope>NUCLEOTIDE SEQUENCE [LARGE SCALE GENOMIC DNA]</scope>
    <source>
        <strain evidence="1 2">IHI B618</strain>
    </source>
</reference>
<protein>
    <submittedName>
        <fullName evidence="1">Uncharacterized protein</fullName>
    </submittedName>
</protein>
<evidence type="ECO:0000313" key="1">
    <source>
        <dbReference type="EMBL" id="RXW21143.1"/>
    </source>
</evidence>
<accession>A0A4Q2DMG0</accession>
<evidence type="ECO:0000313" key="2">
    <source>
        <dbReference type="Proteomes" id="UP000290288"/>
    </source>
</evidence>
<proteinExistence type="predicted"/>
<name>A0A4Q2DMG0_9AGAR</name>
<keyword evidence="2" id="KW-1185">Reference proteome</keyword>
<gene>
    <name evidence="1" type="ORF">EST38_g4710</name>
</gene>
<dbReference type="EMBL" id="SDEE01000119">
    <property type="protein sequence ID" value="RXW21143.1"/>
    <property type="molecule type" value="Genomic_DNA"/>
</dbReference>
<dbReference type="Proteomes" id="UP000290288">
    <property type="component" value="Unassembled WGS sequence"/>
</dbReference>
<dbReference type="AlphaFoldDB" id="A0A4Q2DMG0"/>
<comment type="caution">
    <text evidence="1">The sequence shown here is derived from an EMBL/GenBank/DDBJ whole genome shotgun (WGS) entry which is preliminary data.</text>
</comment>
<organism evidence="1 2">
    <name type="scientific">Candolleomyces aberdarensis</name>
    <dbReference type="NCBI Taxonomy" id="2316362"/>
    <lineage>
        <taxon>Eukaryota</taxon>
        <taxon>Fungi</taxon>
        <taxon>Dikarya</taxon>
        <taxon>Basidiomycota</taxon>
        <taxon>Agaricomycotina</taxon>
        <taxon>Agaricomycetes</taxon>
        <taxon>Agaricomycetidae</taxon>
        <taxon>Agaricales</taxon>
        <taxon>Agaricineae</taxon>
        <taxon>Psathyrellaceae</taxon>
        <taxon>Candolleomyces</taxon>
    </lineage>
</organism>